<protein>
    <recommendedName>
        <fullName evidence="4">Opacity protein-like surface antigen</fullName>
    </recommendedName>
</protein>
<dbReference type="PROSITE" id="PS51257">
    <property type="entry name" value="PROKAR_LIPOPROTEIN"/>
    <property type="match status" value="1"/>
</dbReference>
<sequence>MQTPRSMRQLVLPGLIGLSCLAAAPAAQAQSFLPFGFNPLPAFAWTEPDPATGSMRWEGSFARMSTGFQVSSSKRFGTYAGPTVGFEGGKMWRDGQFVYGIVGGFDYMAQLGGRDTPSFGSIGYTRDFAGGIQFKAGALVADNVLVYTKVGALAINETYRYGPTPFSTAFDRTRIAVRPDARVGVEWAVTDKLTIGLEAGVTGAPIR</sequence>
<reference evidence="2 3" key="1">
    <citation type="submission" date="2019-03" db="EMBL/GenBank/DDBJ databases">
        <title>Genomic Encyclopedia of Type Strains, Phase IV (KMG-IV): sequencing the most valuable type-strain genomes for metagenomic binning, comparative biology and taxonomic classification.</title>
        <authorList>
            <person name="Goeker M."/>
        </authorList>
    </citation>
    <scope>NUCLEOTIDE SEQUENCE [LARGE SCALE GENOMIC DNA]</scope>
    <source>
        <strain evidence="2 3">DSM 25903</strain>
    </source>
</reference>
<proteinExistence type="predicted"/>
<name>A0A4R7C859_9HYPH</name>
<evidence type="ECO:0000313" key="3">
    <source>
        <dbReference type="Proteomes" id="UP000295122"/>
    </source>
</evidence>
<organism evidence="2 3">
    <name type="scientific">Enterovirga rhinocerotis</name>
    <dbReference type="NCBI Taxonomy" id="1339210"/>
    <lineage>
        <taxon>Bacteria</taxon>
        <taxon>Pseudomonadati</taxon>
        <taxon>Pseudomonadota</taxon>
        <taxon>Alphaproteobacteria</taxon>
        <taxon>Hyphomicrobiales</taxon>
        <taxon>Methylobacteriaceae</taxon>
        <taxon>Enterovirga</taxon>
    </lineage>
</organism>
<accession>A0A4R7C859</accession>
<dbReference type="SUPFAM" id="SSF56925">
    <property type="entry name" value="OMPA-like"/>
    <property type="match status" value="1"/>
</dbReference>
<dbReference type="EMBL" id="SNZR01000011">
    <property type="protein sequence ID" value="TDR94800.1"/>
    <property type="molecule type" value="Genomic_DNA"/>
</dbReference>
<comment type="caution">
    <text evidence="2">The sequence shown here is derived from an EMBL/GenBank/DDBJ whole genome shotgun (WGS) entry which is preliminary data.</text>
</comment>
<feature type="signal peptide" evidence="1">
    <location>
        <begin position="1"/>
        <end position="29"/>
    </location>
</feature>
<dbReference type="Proteomes" id="UP000295122">
    <property type="component" value="Unassembled WGS sequence"/>
</dbReference>
<evidence type="ECO:0000256" key="1">
    <source>
        <dbReference type="SAM" id="SignalP"/>
    </source>
</evidence>
<dbReference type="AlphaFoldDB" id="A0A4R7C859"/>
<keyword evidence="3" id="KW-1185">Reference proteome</keyword>
<feature type="chain" id="PRO_5020619111" description="Opacity protein-like surface antigen" evidence="1">
    <location>
        <begin position="30"/>
        <end position="207"/>
    </location>
</feature>
<keyword evidence="1" id="KW-0732">Signal</keyword>
<evidence type="ECO:0000313" key="2">
    <source>
        <dbReference type="EMBL" id="TDR94800.1"/>
    </source>
</evidence>
<gene>
    <name evidence="2" type="ORF">EV668_2089</name>
</gene>
<evidence type="ECO:0008006" key="4">
    <source>
        <dbReference type="Google" id="ProtNLM"/>
    </source>
</evidence>
<dbReference type="OrthoDB" id="7989212at2"/>
<dbReference type="RefSeq" id="WP_133769658.1">
    <property type="nucleotide sequence ID" value="NZ_SNZR01000011.1"/>
</dbReference>
<dbReference type="InterPro" id="IPR011250">
    <property type="entry name" value="OMP/PagP_B-barrel"/>
</dbReference>